<dbReference type="OMA" id="CKSAIRA"/>
<reference evidence="4" key="1">
    <citation type="journal article" date="2009" name="Genome Res.">
        <title>Comparative genomic analyses of the human fungal pathogens Coccidioides and their relatives.</title>
        <authorList>
            <person name="Sharpton T.J."/>
            <person name="Stajich J.E."/>
            <person name="Rounsley S.D."/>
            <person name="Gardner M.J."/>
            <person name="Wortman J.R."/>
            <person name="Jordar V.S."/>
            <person name="Maiti R."/>
            <person name="Kodira C.D."/>
            <person name="Neafsey D.E."/>
            <person name="Zeng Q."/>
            <person name="Hung C.-Y."/>
            <person name="McMahan C."/>
            <person name="Muszewska A."/>
            <person name="Grynberg M."/>
            <person name="Mandel M.A."/>
            <person name="Kellner E.M."/>
            <person name="Barker B.M."/>
            <person name="Galgiani J.N."/>
            <person name="Orbach M.J."/>
            <person name="Kirkland T.N."/>
            <person name="Cole G.T."/>
            <person name="Henn M.R."/>
            <person name="Birren B.W."/>
            <person name="Taylor J.W."/>
        </authorList>
    </citation>
    <scope>NUCLEOTIDE SEQUENCE [LARGE SCALE GENOMIC DNA]</scope>
    <source>
        <strain evidence="4">UAMH 1704</strain>
    </source>
</reference>
<dbReference type="KEGG" id="ure:UREG_04664"/>
<evidence type="ECO:0000313" key="4">
    <source>
        <dbReference type="Proteomes" id="UP000002058"/>
    </source>
</evidence>
<evidence type="ECO:0000256" key="1">
    <source>
        <dbReference type="SAM" id="Coils"/>
    </source>
</evidence>
<dbReference type="OrthoDB" id="5386595at2759"/>
<feature type="coiled-coil region" evidence="1">
    <location>
        <begin position="70"/>
        <end position="97"/>
    </location>
</feature>
<keyword evidence="1" id="KW-0175">Coiled coil</keyword>
<evidence type="ECO:0000259" key="2">
    <source>
        <dbReference type="Pfam" id="PF13391"/>
    </source>
</evidence>
<sequence>MAHKRPRILSAFLSHLPDEDRVKLQQEQPLPTNHNPQLSLEEFMEKNIQDLGSRLNYVKEYWKALQASCRQSLIIKDKKVEEELRELEDIRLELEIETYTVKRQKRLILDDMKDGYPSTWKIEDAYIAAIRTKTMAATINKRRFRQTEFKKVVADYLQAQRQTEGLKYMWCHILGDWLEARLVKTAHIVPKSLDPDAIGYVFGAFSMTLDDERNGITLHHSIEEAFDRGTIVIVPVAEGQIKRWKCVLMDQTKQKLMVMPGVKWQVGPRQGLFSSLYPLLYQP</sequence>
<name>C4JQB0_UNCRE</name>
<dbReference type="HOGENOM" id="CLU_984168_0_0_1"/>
<dbReference type="EMBL" id="CH476616">
    <property type="protein sequence ID" value="EEP79818.1"/>
    <property type="molecule type" value="Genomic_DNA"/>
</dbReference>
<keyword evidence="4" id="KW-1185">Reference proteome</keyword>
<organism evidence="3 4">
    <name type="scientific">Uncinocarpus reesii (strain UAMH 1704)</name>
    <dbReference type="NCBI Taxonomy" id="336963"/>
    <lineage>
        <taxon>Eukaryota</taxon>
        <taxon>Fungi</taxon>
        <taxon>Dikarya</taxon>
        <taxon>Ascomycota</taxon>
        <taxon>Pezizomycotina</taxon>
        <taxon>Eurotiomycetes</taxon>
        <taxon>Eurotiomycetidae</taxon>
        <taxon>Onygenales</taxon>
        <taxon>Onygenaceae</taxon>
        <taxon>Uncinocarpus</taxon>
    </lineage>
</organism>
<feature type="domain" description="HNH nuclease" evidence="2">
    <location>
        <begin position="171"/>
        <end position="234"/>
    </location>
</feature>
<dbReference type="InterPro" id="IPR003615">
    <property type="entry name" value="HNH_nuc"/>
</dbReference>
<evidence type="ECO:0000313" key="3">
    <source>
        <dbReference type="EMBL" id="EEP79818.1"/>
    </source>
</evidence>
<gene>
    <name evidence="3" type="ORF">UREG_04664</name>
</gene>
<dbReference type="RefSeq" id="XP_002545147.1">
    <property type="nucleotide sequence ID" value="XM_002545101.1"/>
</dbReference>
<proteinExistence type="predicted"/>
<dbReference type="VEuPathDB" id="FungiDB:UREG_04664"/>
<dbReference type="Pfam" id="PF13391">
    <property type="entry name" value="HNH_2"/>
    <property type="match status" value="1"/>
</dbReference>
<dbReference type="InParanoid" id="C4JQB0"/>
<dbReference type="AlphaFoldDB" id="C4JQB0"/>
<dbReference type="Proteomes" id="UP000002058">
    <property type="component" value="Unassembled WGS sequence"/>
</dbReference>
<dbReference type="GeneID" id="8440050"/>
<protein>
    <recommendedName>
        <fullName evidence="2">HNH nuclease domain-containing protein</fullName>
    </recommendedName>
</protein>
<accession>C4JQB0</accession>